<comment type="caution">
    <text evidence="1">The sequence shown here is derived from an EMBL/GenBank/DDBJ whole genome shotgun (WGS) entry which is preliminary data.</text>
</comment>
<evidence type="ECO:0000313" key="1">
    <source>
        <dbReference type="EMBL" id="GFN95459.1"/>
    </source>
</evidence>
<evidence type="ECO:0000313" key="2">
    <source>
        <dbReference type="Proteomes" id="UP000735302"/>
    </source>
</evidence>
<reference evidence="1 2" key="1">
    <citation type="journal article" date="2021" name="Elife">
        <title>Chloroplast acquisition without the gene transfer in kleptoplastic sea slugs, Plakobranchus ocellatus.</title>
        <authorList>
            <person name="Maeda T."/>
            <person name="Takahashi S."/>
            <person name="Yoshida T."/>
            <person name="Shimamura S."/>
            <person name="Takaki Y."/>
            <person name="Nagai Y."/>
            <person name="Toyoda A."/>
            <person name="Suzuki Y."/>
            <person name="Arimoto A."/>
            <person name="Ishii H."/>
            <person name="Satoh N."/>
            <person name="Nishiyama T."/>
            <person name="Hasebe M."/>
            <person name="Maruyama T."/>
            <person name="Minagawa J."/>
            <person name="Obokata J."/>
            <person name="Shigenobu S."/>
        </authorList>
    </citation>
    <scope>NUCLEOTIDE SEQUENCE [LARGE SCALE GENOMIC DNA]</scope>
</reference>
<organism evidence="1 2">
    <name type="scientific">Plakobranchus ocellatus</name>
    <dbReference type="NCBI Taxonomy" id="259542"/>
    <lineage>
        <taxon>Eukaryota</taxon>
        <taxon>Metazoa</taxon>
        <taxon>Spiralia</taxon>
        <taxon>Lophotrochozoa</taxon>
        <taxon>Mollusca</taxon>
        <taxon>Gastropoda</taxon>
        <taxon>Heterobranchia</taxon>
        <taxon>Euthyneura</taxon>
        <taxon>Panpulmonata</taxon>
        <taxon>Sacoglossa</taxon>
        <taxon>Placobranchoidea</taxon>
        <taxon>Plakobranchidae</taxon>
        <taxon>Plakobranchus</taxon>
    </lineage>
</organism>
<dbReference type="PANTHER" id="PTHR31424">
    <property type="entry name" value="PROTEIN CBG23806"/>
    <property type="match status" value="1"/>
</dbReference>
<dbReference type="AlphaFoldDB" id="A0AAV3ZJY6"/>
<proteinExistence type="predicted"/>
<name>A0AAV3ZJY6_9GAST</name>
<dbReference type="EMBL" id="BLXT01002514">
    <property type="protein sequence ID" value="GFN95459.1"/>
    <property type="molecule type" value="Genomic_DNA"/>
</dbReference>
<accession>A0AAV3ZJY6</accession>
<keyword evidence="2" id="KW-1185">Reference proteome</keyword>
<gene>
    <name evidence="1" type="ORF">PoB_002196500</name>
</gene>
<sequence length="486" mass="54225">MVDSSNHVWSPYCSTVTIQECVTCSHRLGQSTGCFSLPLNQQTHAVEHTPSTSDTTEQHLVGHTDATHTYLETNTISTENSKADNTTALDTLHITVSIDTSIHTQHAGISNIGNILSSDCSKENPSMDITNTDLSIPNIDSDINMTENMAEPSVNSEPQFITPLVPMASSTPRTIKAPQTTDSSTSPMIKHITTFNHSLSLPVDEPLSKDEETLNTHLVRRKLYADPYKKTIKCKTKGQPILLQKVVAPRKHTSQVKTPTKKKKKRARVIENIRTYVAGTSKDAEDIQLALELNRVPTIRRHGIYKRAGLKQKIKLTGELTLAMKEELVYSLSGPQGTFPCLWCLMSRQEMHLHSTNTQLRSLDSLIPGNLSFMQDNADKKSAAKYNNSLHAPILSIQLDRVSPPYLHILLGIVLKHHKLLENAAHLLDTKITTLTDSHLTDLGKLVKQYGGQWQQAQTLQEQLDFQYGCVVLVIGMWIKRYTENK</sequence>
<protein>
    <submittedName>
        <fullName evidence="1">Amine oxidase</fullName>
    </submittedName>
</protein>
<dbReference type="Proteomes" id="UP000735302">
    <property type="component" value="Unassembled WGS sequence"/>
</dbReference>